<dbReference type="AlphaFoldDB" id="A0A1M5WT65"/>
<reference evidence="3 4" key="1">
    <citation type="submission" date="2016-11" db="EMBL/GenBank/DDBJ databases">
        <authorList>
            <person name="Jaros S."/>
            <person name="Januszkiewicz K."/>
            <person name="Wedrychowicz H."/>
        </authorList>
    </citation>
    <scope>NUCLEOTIDE SEQUENCE [LARGE SCALE GENOMIC DNA]</scope>
    <source>
        <strain evidence="3 4">DSM 13106</strain>
    </source>
</reference>
<evidence type="ECO:0000259" key="2">
    <source>
        <dbReference type="Pfam" id="PF08241"/>
    </source>
</evidence>
<dbReference type="InterPro" id="IPR050447">
    <property type="entry name" value="Erg6_SMT_methyltransf"/>
</dbReference>
<dbReference type="PANTHER" id="PTHR44068">
    <property type="entry name" value="ZGC:194242"/>
    <property type="match status" value="1"/>
</dbReference>
<evidence type="ECO:0000256" key="1">
    <source>
        <dbReference type="ARBA" id="ARBA00022679"/>
    </source>
</evidence>
<dbReference type="Proteomes" id="UP000184389">
    <property type="component" value="Unassembled WGS sequence"/>
</dbReference>
<gene>
    <name evidence="3" type="ORF">SAMN02745180_01375</name>
</gene>
<dbReference type="InterPro" id="IPR013216">
    <property type="entry name" value="Methyltransf_11"/>
</dbReference>
<keyword evidence="1 3" id="KW-0808">Transferase</keyword>
<dbReference type="RefSeq" id="WP_072744049.1">
    <property type="nucleotide sequence ID" value="NZ_FQXR01000005.1"/>
</dbReference>
<dbReference type="EMBL" id="FQXR01000005">
    <property type="protein sequence ID" value="SHH90314.1"/>
    <property type="molecule type" value="Genomic_DNA"/>
</dbReference>
<dbReference type="CDD" id="cd02440">
    <property type="entry name" value="AdoMet_MTases"/>
    <property type="match status" value="1"/>
</dbReference>
<dbReference type="GO" id="GO:0008757">
    <property type="term" value="F:S-adenosylmethionine-dependent methyltransferase activity"/>
    <property type="evidence" value="ECO:0007669"/>
    <property type="project" value="InterPro"/>
</dbReference>
<dbReference type="InterPro" id="IPR029063">
    <property type="entry name" value="SAM-dependent_MTases_sf"/>
</dbReference>
<dbReference type="PANTHER" id="PTHR44068:SF11">
    <property type="entry name" value="GERANYL DIPHOSPHATE 2-C-METHYLTRANSFERASE"/>
    <property type="match status" value="1"/>
</dbReference>
<evidence type="ECO:0000313" key="4">
    <source>
        <dbReference type="Proteomes" id="UP000184389"/>
    </source>
</evidence>
<dbReference type="GO" id="GO:0032259">
    <property type="term" value="P:methylation"/>
    <property type="evidence" value="ECO:0007669"/>
    <property type="project" value="UniProtKB-KW"/>
</dbReference>
<protein>
    <submittedName>
        <fullName evidence="3">Methyltransferase domain-containing protein</fullName>
    </submittedName>
</protein>
<feature type="domain" description="Methyltransferase type 11" evidence="2">
    <location>
        <begin position="80"/>
        <end position="176"/>
    </location>
</feature>
<name>A0A1M5WT65_9FIRM</name>
<keyword evidence="4" id="KW-1185">Reference proteome</keyword>
<dbReference type="Gene3D" id="3.40.50.150">
    <property type="entry name" value="Vaccinia Virus protein VP39"/>
    <property type="match status" value="1"/>
</dbReference>
<keyword evidence="3" id="KW-0489">Methyltransferase</keyword>
<dbReference type="Pfam" id="PF08241">
    <property type="entry name" value="Methyltransf_11"/>
    <property type="match status" value="1"/>
</dbReference>
<evidence type="ECO:0000313" key="3">
    <source>
        <dbReference type="EMBL" id="SHH90314.1"/>
    </source>
</evidence>
<organism evidence="3 4">
    <name type="scientific">Sporanaerobacter acetigenes DSM 13106</name>
    <dbReference type="NCBI Taxonomy" id="1123281"/>
    <lineage>
        <taxon>Bacteria</taxon>
        <taxon>Bacillati</taxon>
        <taxon>Bacillota</taxon>
        <taxon>Tissierellia</taxon>
        <taxon>Tissierellales</taxon>
        <taxon>Sporanaerobacteraceae</taxon>
        <taxon>Sporanaerobacter</taxon>
    </lineage>
</organism>
<accession>A0A1M5WT65</accession>
<dbReference type="STRING" id="1123281.SAMN02745180_01375"/>
<sequence length="343" mass="39527">MAMEKQYDLEVNVFNWIEEKLSPKLCTSEEFIYNEMESQSDFSLPIIYQPFDSTKTFHWTDRGALFDFLYSTYGEGKKLLDFGPGDGWPSLIVAPYAKEVIGLDASLKRVDICTQNAERMGIKNARFINYEADTKMPFEDNTFDGIMAASSIEQTPNPKKTIEELYRILKPGGRLRIHYEALNAYKNGQENDLWIAELDDRSCKLILFDRNIEDEYVLQYGLTIEMSEEELTKILSLDNDVSFKQVTIPFLEEIESKIVNVQVCKTIHPSGKTFVSWLKEIGFKEILPSYSGRFAAFKLFEQFTDEERPKDLDSIDELIKRATKVAIELKAPIDMDPMITAIK</sequence>
<dbReference type="SUPFAM" id="SSF53335">
    <property type="entry name" value="S-adenosyl-L-methionine-dependent methyltransferases"/>
    <property type="match status" value="1"/>
</dbReference>
<proteinExistence type="predicted"/>
<dbReference type="OrthoDB" id="9808140at2"/>